<evidence type="ECO:0000256" key="6">
    <source>
        <dbReference type="ARBA" id="ARBA00022692"/>
    </source>
</evidence>
<dbReference type="GO" id="GO:0016020">
    <property type="term" value="C:membrane"/>
    <property type="evidence" value="ECO:0007669"/>
    <property type="project" value="UniProtKB-SubCell"/>
</dbReference>
<dbReference type="Pfam" id="PF03924">
    <property type="entry name" value="CHASE"/>
    <property type="match status" value="1"/>
</dbReference>
<feature type="transmembrane region" description="Helical" evidence="11">
    <location>
        <begin position="291"/>
        <end position="312"/>
    </location>
</feature>
<dbReference type="Pfam" id="PF02518">
    <property type="entry name" value="HATPase_c"/>
    <property type="match status" value="1"/>
</dbReference>
<keyword evidence="6 11" id="KW-0812">Transmembrane</keyword>
<evidence type="ECO:0000256" key="2">
    <source>
        <dbReference type="ARBA" id="ARBA00004370"/>
    </source>
</evidence>
<dbReference type="SUPFAM" id="SSF47384">
    <property type="entry name" value="Homodimeric domain of signal transducing histidine kinase"/>
    <property type="match status" value="1"/>
</dbReference>
<comment type="subcellular location">
    <subcellularLocation>
        <location evidence="2">Membrane</location>
    </subcellularLocation>
</comment>
<gene>
    <name evidence="13" type="ORF">MNBD_GAMMA23-624</name>
</gene>
<evidence type="ECO:0000256" key="8">
    <source>
        <dbReference type="ARBA" id="ARBA00022989"/>
    </source>
</evidence>
<dbReference type="GO" id="GO:0007234">
    <property type="term" value="P:osmosensory signaling via phosphorelay pathway"/>
    <property type="evidence" value="ECO:0007669"/>
    <property type="project" value="TreeGrafter"/>
</dbReference>
<dbReference type="SMART" id="SM00387">
    <property type="entry name" value="HATPase_c"/>
    <property type="match status" value="1"/>
</dbReference>
<feature type="transmembrane region" description="Helical" evidence="11">
    <location>
        <begin position="6"/>
        <end position="27"/>
    </location>
</feature>
<evidence type="ECO:0000313" key="13">
    <source>
        <dbReference type="EMBL" id="VAW97758.1"/>
    </source>
</evidence>
<dbReference type="CDD" id="cd00082">
    <property type="entry name" value="HisKA"/>
    <property type="match status" value="1"/>
</dbReference>
<dbReference type="Gene3D" id="1.10.287.130">
    <property type="match status" value="1"/>
</dbReference>
<dbReference type="PANTHER" id="PTHR42878">
    <property type="entry name" value="TWO-COMPONENT HISTIDINE KINASE"/>
    <property type="match status" value="1"/>
</dbReference>
<keyword evidence="5" id="KW-0808">Transferase</keyword>
<keyword evidence="9 11" id="KW-0472">Membrane</keyword>
<dbReference type="EC" id="2.7.13.3" evidence="3"/>
<dbReference type="SMART" id="SM00388">
    <property type="entry name" value="HisKA"/>
    <property type="match status" value="1"/>
</dbReference>
<evidence type="ECO:0000256" key="9">
    <source>
        <dbReference type="ARBA" id="ARBA00023136"/>
    </source>
</evidence>
<keyword evidence="7" id="KW-0418">Kinase</keyword>
<dbReference type="InterPro" id="IPR006189">
    <property type="entry name" value="CHASE_dom"/>
</dbReference>
<dbReference type="Pfam" id="PF00512">
    <property type="entry name" value="HisKA"/>
    <property type="match status" value="1"/>
</dbReference>
<comment type="catalytic activity">
    <reaction evidence="1">
        <text>ATP + protein L-histidine = ADP + protein N-phospho-L-histidine.</text>
        <dbReference type="EC" id="2.7.13.3"/>
    </reaction>
</comment>
<dbReference type="Gene3D" id="3.30.565.10">
    <property type="entry name" value="Histidine kinase-like ATPase, C-terminal domain"/>
    <property type="match status" value="1"/>
</dbReference>
<dbReference type="Gene3D" id="3.30.450.350">
    <property type="entry name" value="CHASE domain"/>
    <property type="match status" value="1"/>
</dbReference>
<protein>
    <recommendedName>
        <fullName evidence="3">histidine kinase</fullName>
        <ecNumber evidence="3">2.7.13.3</ecNumber>
    </recommendedName>
</protein>
<evidence type="ECO:0000259" key="12">
    <source>
        <dbReference type="PROSITE" id="PS50109"/>
    </source>
</evidence>
<evidence type="ECO:0000256" key="4">
    <source>
        <dbReference type="ARBA" id="ARBA00022553"/>
    </source>
</evidence>
<evidence type="ECO:0000256" key="5">
    <source>
        <dbReference type="ARBA" id="ARBA00022679"/>
    </source>
</evidence>
<dbReference type="InterPro" id="IPR003661">
    <property type="entry name" value="HisK_dim/P_dom"/>
</dbReference>
<dbReference type="GO" id="GO:0000156">
    <property type="term" value="F:phosphorelay response regulator activity"/>
    <property type="evidence" value="ECO:0007669"/>
    <property type="project" value="TreeGrafter"/>
</dbReference>
<dbReference type="PRINTS" id="PR00344">
    <property type="entry name" value="BCTRLSENSOR"/>
</dbReference>
<dbReference type="InterPro" id="IPR005467">
    <property type="entry name" value="His_kinase_dom"/>
</dbReference>
<dbReference type="InterPro" id="IPR036890">
    <property type="entry name" value="HATPase_C_sf"/>
</dbReference>
<keyword evidence="8 11" id="KW-1133">Transmembrane helix</keyword>
<proteinExistence type="predicted"/>
<dbReference type="FunFam" id="3.30.565.10:FF:000006">
    <property type="entry name" value="Sensor histidine kinase WalK"/>
    <property type="match status" value="1"/>
</dbReference>
<dbReference type="EMBL" id="UOFT01000061">
    <property type="protein sequence ID" value="VAW97758.1"/>
    <property type="molecule type" value="Genomic_DNA"/>
</dbReference>
<keyword evidence="4" id="KW-0597">Phosphoprotein</keyword>
<evidence type="ECO:0000256" key="10">
    <source>
        <dbReference type="SAM" id="Coils"/>
    </source>
</evidence>
<dbReference type="PANTHER" id="PTHR42878:SF15">
    <property type="entry name" value="BACTERIOPHYTOCHROME"/>
    <property type="match status" value="1"/>
</dbReference>
<reference evidence="13" key="1">
    <citation type="submission" date="2018-06" db="EMBL/GenBank/DDBJ databases">
        <authorList>
            <person name="Zhirakovskaya E."/>
        </authorList>
    </citation>
    <scope>NUCLEOTIDE SEQUENCE</scope>
</reference>
<evidence type="ECO:0000256" key="11">
    <source>
        <dbReference type="SAM" id="Phobius"/>
    </source>
</evidence>
<dbReference type="InterPro" id="IPR004358">
    <property type="entry name" value="Sig_transdc_His_kin-like_C"/>
</dbReference>
<evidence type="ECO:0000256" key="1">
    <source>
        <dbReference type="ARBA" id="ARBA00000085"/>
    </source>
</evidence>
<dbReference type="InterPro" id="IPR003594">
    <property type="entry name" value="HATPase_dom"/>
</dbReference>
<name>A0A3B0ZW78_9ZZZZ</name>
<dbReference type="InterPro" id="IPR042240">
    <property type="entry name" value="CHASE_sf"/>
</dbReference>
<dbReference type="AlphaFoldDB" id="A0A3B0ZW78"/>
<feature type="domain" description="Histidine kinase" evidence="12">
    <location>
        <begin position="360"/>
        <end position="574"/>
    </location>
</feature>
<dbReference type="SUPFAM" id="SSF55874">
    <property type="entry name" value="ATPase domain of HSP90 chaperone/DNA topoisomerase II/histidine kinase"/>
    <property type="match status" value="1"/>
</dbReference>
<accession>A0A3B0ZW78</accession>
<dbReference type="GO" id="GO:0030295">
    <property type="term" value="F:protein kinase activator activity"/>
    <property type="evidence" value="ECO:0007669"/>
    <property type="project" value="TreeGrafter"/>
</dbReference>
<dbReference type="PROSITE" id="PS50109">
    <property type="entry name" value="HIS_KIN"/>
    <property type="match status" value="1"/>
</dbReference>
<dbReference type="InterPro" id="IPR050351">
    <property type="entry name" value="BphY/WalK/GraS-like"/>
</dbReference>
<sequence>MKVTLTTERLIIAWGIIFSIFVAVITFKNEIEKDNVYFESSAGKVFNKIELALANVNRINREFNSLFYLLDEVREDEFRLLAGSLLRQNEFIEFIYFSEKVLAKDKLAYEKEMREDGYTGFVITQFHGDLFKKSEETEYLFPIKYIEPFNVKNSRWFGHDLLTLLVAQNAIASVSGNLKSLAFLPATGEENRLFAVQVLFNDYDDNLENKGLSDAFGILLYKINIRNIVADNKFFDFLWVSLDDKLISPRSNSMDAVTFGVYFEVSKTIYYGNQKLEIKAARRKNLFSFDLLMSLTVLLSGLFLTLFIWHIIRAHIEHNQFLAEQKKIIEEEVNAKTNELASAYNQQLALSEELEAFSYSVSHDLRAPLRSLNGFARAIEEDYGKQFDATAKDYLQRICKASQRMGTLIDALLSLSRLTRKDLLLEHFSISDMARMIVSNLQGEFPQREVEVIIDDGLAITADKSLMYVVLDNLIRNAWKYTKNESKARIKIGMEIQDGDKVFFVNDNGVGFDMAYSERLFGSFQRLHHQRDFEGDGIGLATAKRVIVKHNAKIWAQAEVDKGATFYFTLPPLEK</sequence>
<evidence type="ECO:0000256" key="7">
    <source>
        <dbReference type="ARBA" id="ARBA00022777"/>
    </source>
</evidence>
<keyword evidence="10" id="KW-0175">Coiled coil</keyword>
<organism evidence="13">
    <name type="scientific">hydrothermal vent metagenome</name>
    <dbReference type="NCBI Taxonomy" id="652676"/>
    <lineage>
        <taxon>unclassified sequences</taxon>
        <taxon>metagenomes</taxon>
        <taxon>ecological metagenomes</taxon>
    </lineage>
</organism>
<dbReference type="GO" id="GO:0000155">
    <property type="term" value="F:phosphorelay sensor kinase activity"/>
    <property type="evidence" value="ECO:0007669"/>
    <property type="project" value="InterPro"/>
</dbReference>
<evidence type="ECO:0000256" key="3">
    <source>
        <dbReference type="ARBA" id="ARBA00012438"/>
    </source>
</evidence>
<dbReference type="InterPro" id="IPR036097">
    <property type="entry name" value="HisK_dim/P_sf"/>
</dbReference>
<feature type="coiled-coil region" evidence="10">
    <location>
        <begin position="319"/>
        <end position="346"/>
    </location>
</feature>